<dbReference type="HAMAP" id="MF_02124">
    <property type="entry name" value="GlgE"/>
    <property type="match status" value="1"/>
</dbReference>
<feature type="active site" description="Proton donor" evidence="6">
    <location>
        <position position="412"/>
    </location>
</feature>
<evidence type="ECO:0000256" key="4">
    <source>
        <dbReference type="ARBA" id="ARBA00023277"/>
    </source>
</evidence>
<feature type="active site" description="Nucleophile" evidence="6">
    <location>
        <position position="383"/>
    </location>
</feature>
<dbReference type="Gene3D" id="2.60.40.10">
    <property type="entry name" value="Immunoglobulins"/>
    <property type="match status" value="1"/>
</dbReference>
<protein>
    <recommendedName>
        <fullName evidence="6">Alpha-1,4-glucan:maltose-1-phosphate maltosyltransferase</fullName>
        <shortName evidence="6">GMPMT</shortName>
        <ecNumber evidence="6">2.4.99.16</ecNumber>
    </recommendedName>
    <alternativeName>
        <fullName evidence="6">(1-&gt;4)-alpha-D-glucan:maltose-1-phosphate alpha-D-maltosyltransferase</fullName>
    </alternativeName>
</protein>
<dbReference type="InterPro" id="IPR006047">
    <property type="entry name" value="GH13_cat_dom"/>
</dbReference>
<feature type="binding site" evidence="6">
    <location>
        <position position="312"/>
    </location>
    <ligand>
        <name>alpha-maltose 1-phosphate</name>
        <dbReference type="ChEBI" id="CHEBI:63576"/>
    </ligand>
</feature>
<feature type="domain" description="Glycosyl hydrolase family 13 catalytic" evidence="7">
    <location>
        <begin position="204"/>
        <end position="550"/>
    </location>
</feature>
<dbReference type="InterPro" id="IPR021828">
    <property type="entry name" value="GlgE_dom_N/S"/>
</dbReference>
<dbReference type="EC" id="2.4.99.16" evidence="6"/>
<dbReference type="Gene3D" id="2.60.40.1180">
    <property type="entry name" value="Golgi alpha-mannosidase II"/>
    <property type="match status" value="1"/>
</dbReference>
<accession>A0A1H8BEH0</accession>
<dbReference type="GO" id="GO:0016758">
    <property type="term" value="F:hexosyltransferase activity"/>
    <property type="evidence" value="ECO:0007669"/>
    <property type="project" value="UniProtKB-UniRule"/>
</dbReference>
<dbReference type="SMART" id="SM00642">
    <property type="entry name" value="Aamy"/>
    <property type="match status" value="1"/>
</dbReference>
<dbReference type="InterPro" id="IPR026585">
    <property type="entry name" value="GlgE"/>
</dbReference>
<keyword evidence="2 6" id="KW-0328">Glycosyltransferase</keyword>
<dbReference type="SUPFAM" id="SSF51445">
    <property type="entry name" value="(Trans)glycosidases"/>
    <property type="match status" value="1"/>
</dbReference>
<dbReference type="STRING" id="917.SAMN05216326_11711"/>
<evidence type="ECO:0000313" key="9">
    <source>
        <dbReference type="Proteomes" id="UP000199459"/>
    </source>
</evidence>
<keyword evidence="4 6" id="KW-0119">Carbohydrate metabolism</keyword>
<evidence type="ECO:0000256" key="1">
    <source>
        <dbReference type="ARBA" id="ARBA00011738"/>
    </source>
</evidence>
<organism evidence="8 9">
    <name type="scientific">Nitrosomonas marina</name>
    <dbReference type="NCBI Taxonomy" id="917"/>
    <lineage>
        <taxon>Bacteria</taxon>
        <taxon>Pseudomonadati</taxon>
        <taxon>Pseudomonadota</taxon>
        <taxon>Betaproteobacteria</taxon>
        <taxon>Nitrosomonadales</taxon>
        <taxon>Nitrosomonadaceae</taxon>
        <taxon>Nitrosomonas</taxon>
    </lineage>
</organism>
<dbReference type="RefSeq" id="WP_177167640.1">
    <property type="nucleotide sequence ID" value="NZ_FOCP01000002.1"/>
</dbReference>
<dbReference type="InterPro" id="IPR049171">
    <property type="entry name" value="GLGE_C"/>
</dbReference>
<proteinExistence type="inferred from homology"/>
<dbReference type="GO" id="GO:0030979">
    <property type="term" value="P:alpha-glucan biosynthetic process"/>
    <property type="evidence" value="ECO:0007669"/>
    <property type="project" value="UniProtKB-UniRule"/>
</dbReference>
<evidence type="ECO:0000259" key="7">
    <source>
        <dbReference type="SMART" id="SM00642"/>
    </source>
</evidence>
<dbReference type="GO" id="GO:0004553">
    <property type="term" value="F:hydrolase activity, hydrolyzing O-glycosyl compounds"/>
    <property type="evidence" value="ECO:0007669"/>
    <property type="project" value="InterPro"/>
</dbReference>
<evidence type="ECO:0000256" key="5">
    <source>
        <dbReference type="ARBA" id="ARBA00048735"/>
    </source>
</evidence>
<dbReference type="PANTHER" id="PTHR47786:SF2">
    <property type="entry name" value="GLYCOSYL HYDROLASE FAMILY 13 CATALYTIC DOMAIN-CONTAINING PROTEIN"/>
    <property type="match status" value="1"/>
</dbReference>
<dbReference type="Proteomes" id="UP000199459">
    <property type="component" value="Unassembled WGS sequence"/>
</dbReference>
<gene>
    <name evidence="6" type="primary">glgE</name>
    <name evidence="8" type="ORF">SAMN05216325_102205</name>
</gene>
<feature type="binding site" evidence="6">
    <location>
        <position position="347"/>
    </location>
    <ligand>
        <name>alpha-maltose 1-phosphate</name>
        <dbReference type="ChEBI" id="CHEBI:63576"/>
    </ligand>
</feature>
<evidence type="ECO:0000256" key="3">
    <source>
        <dbReference type="ARBA" id="ARBA00022679"/>
    </source>
</evidence>
<dbReference type="Pfam" id="PF21702">
    <property type="entry name" value="GLGE_C"/>
    <property type="match status" value="1"/>
</dbReference>
<evidence type="ECO:0000256" key="2">
    <source>
        <dbReference type="ARBA" id="ARBA00022676"/>
    </source>
</evidence>
<dbReference type="AlphaFoldDB" id="A0A1H8BEH0"/>
<comment type="function">
    <text evidence="6">Maltosyltransferase that uses maltose 1-phosphate (M1P) as the sugar donor to elongate linear or branched alpha-(1-&gt;4)-glucans. Is involved in a branched alpha-glucan biosynthetic pathway from trehalose, together with TreS, Mak and GlgB.</text>
</comment>
<name>A0A1H8BEH0_9PROT</name>
<feature type="binding site" evidence="6">
    <location>
        <position position="384"/>
    </location>
    <ligand>
        <name>alpha-maltose 1-phosphate</name>
        <dbReference type="ChEBI" id="CHEBI:63576"/>
    </ligand>
</feature>
<dbReference type="InterPro" id="IPR013780">
    <property type="entry name" value="Glyco_hydro_b"/>
</dbReference>
<dbReference type="Gene3D" id="1.20.58.80">
    <property type="entry name" value="Phosphotransferase system, lactose/cellobiose-type IIA subunit"/>
    <property type="match status" value="1"/>
</dbReference>
<dbReference type="Gene3D" id="3.20.20.80">
    <property type="entry name" value="Glycosidases"/>
    <property type="match status" value="1"/>
</dbReference>
<dbReference type="Pfam" id="PF11896">
    <property type="entry name" value="GlgE_dom_N_S"/>
    <property type="match status" value="1"/>
</dbReference>
<feature type="binding site" evidence="6">
    <location>
        <position position="252"/>
    </location>
    <ligand>
        <name>alpha-maltose 1-phosphate</name>
        <dbReference type="ChEBI" id="CHEBI:63576"/>
    </ligand>
</feature>
<comment type="subunit">
    <text evidence="1 6">Homodimer.</text>
</comment>
<dbReference type="EMBL" id="FOCP01000002">
    <property type="protein sequence ID" value="SEM80534.1"/>
    <property type="molecule type" value="Genomic_DNA"/>
</dbReference>
<comment type="catalytic activity">
    <reaction evidence="5 6">
        <text>alpha-maltose 1-phosphate + [(1-&gt;4)-alpha-D-glucosyl](n) = [(1-&gt;4)-alpha-D-glucosyl](n+2) + phosphate</text>
        <dbReference type="Rhea" id="RHEA:42692"/>
        <dbReference type="Rhea" id="RHEA-COMP:9584"/>
        <dbReference type="Rhea" id="RHEA-COMP:10183"/>
        <dbReference type="ChEBI" id="CHEBI:15444"/>
        <dbReference type="ChEBI" id="CHEBI:43474"/>
        <dbReference type="ChEBI" id="CHEBI:63576"/>
        <dbReference type="EC" id="2.4.99.16"/>
    </reaction>
</comment>
<feature type="site" description="Transition state stabilizer" evidence="6">
    <location>
        <position position="470"/>
    </location>
</feature>
<evidence type="ECO:0000256" key="6">
    <source>
        <dbReference type="HAMAP-Rule" id="MF_02124"/>
    </source>
</evidence>
<comment type="similarity">
    <text evidence="6">Belongs to the glycosyl hydrolase 13 family. GlgE subfamily.</text>
</comment>
<dbReference type="CDD" id="cd11344">
    <property type="entry name" value="AmyAc_GlgE_like"/>
    <property type="match status" value="1"/>
</dbReference>
<reference evidence="8 9" key="1">
    <citation type="submission" date="2016-10" db="EMBL/GenBank/DDBJ databases">
        <authorList>
            <person name="de Groot N.N."/>
        </authorList>
    </citation>
    <scope>NUCLEOTIDE SEQUENCE [LARGE SCALE GENOMIC DNA]</scope>
    <source>
        <strain evidence="8 9">Nm22</strain>
    </source>
</reference>
<dbReference type="InterPro" id="IPR013783">
    <property type="entry name" value="Ig-like_fold"/>
</dbReference>
<keyword evidence="3 6" id="KW-0808">Transferase</keyword>
<feature type="binding site" evidence="6">
    <location>
        <begin position="525"/>
        <end position="526"/>
    </location>
    <ligand>
        <name>alpha-maltose 1-phosphate</name>
        <dbReference type="ChEBI" id="CHEBI:63576"/>
    </ligand>
</feature>
<sequence length="665" mass="77420">MAHTLPETGQCRVIIERVEPQVNSGRFPVKRTVGERVAVEADVFTDGHDRIYCVLLYRREHQSEWHKTPMKPVGNDCWQGAFSVHDVGRYYYTVTACVDHFASWSGDLKRRTDPGDIEIALLAGAELIDAAASRAQSSDANRLRFFGKALRSDDDWRVRFDTAFDSELAQLMSRYTDPNLAAVYDRELTVVVDPVLARFGAWYEVFPRSCSTEYGRHGTFADCEARLPYIAAMGFDVLYLPPIHPIGNTKRKGPNNTLVAGEHDPGSPWAIGSAEGGHLSIHPELGTLKEFHSLIARAREYKLEIAMDIAFQCSPDHPYVKEHPEWFRHRPDGSVQFAENPPKKYEDIYPFDFESTGWQRLWTELEGVFRFWIKQGIRIFRVDNPHTKSFYFWEWTINSIKRDHPETIFLAEAFTRPKVLHYLAKLGFSQSYNYFPWRNTKYEIVQYLTQLSKGREREYLRPSLWPNTPDILTEYLQYGGRPAFMIRLALAATLGASYGIYGPAFELFENKPREPGSEEYLDSEKYQIRHWDLQQRDSLKDYIARINRIRRENPALQFDHMLQFHAVDNESLICYSKNTEDLDNIILVLVNLDPHHTQSGWLDIPLDIFGLDADHSYQVHDLLSNARFIWNGPRNYVELDPRIVPAHIFRLRRRVRSERDFDYYM</sequence>
<dbReference type="PANTHER" id="PTHR47786">
    <property type="entry name" value="ALPHA-1,4-GLUCAN:MALTOSE-1-PHOSPHATE MALTOSYLTRANSFERASE"/>
    <property type="match status" value="1"/>
</dbReference>
<dbReference type="InterPro" id="IPR017853">
    <property type="entry name" value="GH"/>
</dbReference>
<evidence type="ECO:0000313" key="8">
    <source>
        <dbReference type="EMBL" id="SEM80534.1"/>
    </source>
</evidence>